<evidence type="ECO:0000256" key="1">
    <source>
        <dbReference type="ARBA" id="ARBA00022490"/>
    </source>
</evidence>
<evidence type="ECO:0000256" key="4">
    <source>
        <dbReference type="ARBA" id="ARBA00023306"/>
    </source>
</evidence>
<evidence type="ECO:0000256" key="3">
    <source>
        <dbReference type="ARBA" id="ARBA00022829"/>
    </source>
</evidence>
<keyword evidence="4" id="KW-0131">Cell cycle</keyword>
<keyword evidence="1" id="KW-0963">Cytoplasm</keyword>
<dbReference type="Proteomes" id="UP000295351">
    <property type="component" value="Unassembled WGS sequence"/>
</dbReference>
<dbReference type="PIRSF" id="PIRSF019345">
    <property type="entry name" value="ScpB"/>
    <property type="match status" value="1"/>
</dbReference>
<evidence type="ECO:0000313" key="6">
    <source>
        <dbReference type="EMBL" id="TCN32079.1"/>
    </source>
</evidence>
<dbReference type="InterPro" id="IPR036390">
    <property type="entry name" value="WH_DNA-bd_sf"/>
</dbReference>
<keyword evidence="2" id="KW-0132">Cell division</keyword>
<dbReference type="GO" id="GO:0051304">
    <property type="term" value="P:chromosome separation"/>
    <property type="evidence" value="ECO:0007669"/>
    <property type="project" value="InterPro"/>
</dbReference>
<feature type="region of interest" description="Disordered" evidence="5">
    <location>
        <begin position="1"/>
        <end position="20"/>
    </location>
</feature>
<evidence type="ECO:0000313" key="7">
    <source>
        <dbReference type="Proteomes" id="UP000295351"/>
    </source>
</evidence>
<dbReference type="PANTHER" id="PTHR34298:SF2">
    <property type="entry name" value="SEGREGATION AND CONDENSATION PROTEIN B"/>
    <property type="match status" value="1"/>
</dbReference>
<dbReference type="Gene3D" id="1.10.10.10">
    <property type="entry name" value="Winged helix-like DNA-binding domain superfamily/Winged helix DNA-binding domain"/>
    <property type="match status" value="2"/>
</dbReference>
<accession>A0A4R2C0I9</accession>
<keyword evidence="7" id="KW-1185">Reference proteome</keyword>
<proteinExistence type="predicted"/>
<dbReference type="InterPro" id="IPR036388">
    <property type="entry name" value="WH-like_DNA-bd_sf"/>
</dbReference>
<organism evidence="6 7">
    <name type="scientific">Shinella granuli</name>
    <dbReference type="NCBI Taxonomy" id="323621"/>
    <lineage>
        <taxon>Bacteria</taxon>
        <taxon>Pseudomonadati</taxon>
        <taxon>Pseudomonadota</taxon>
        <taxon>Alphaproteobacteria</taxon>
        <taxon>Hyphomicrobiales</taxon>
        <taxon>Rhizobiaceae</taxon>
        <taxon>Shinella</taxon>
    </lineage>
</organism>
<reference evidence="6 7" key="1">
    <citation type="submission" date="2019-03" db="EMBL/GenBank/DDBJ databases">
        <title>Genomic Encyclopedia of Type Strains, Phase IV (KMG-IV): sequencing the most valuable type-strain genomes for metagenomic binning, comparative biology and taxonomic classification.</title>
        <authorList>
            <person name="Goeker M."/>
        </authorList>
    </citation>
    <scope>NUCLEOTIDE SEQUENCE [LARGE SCALE GENOMIC DNA]</scope>
    <source>
        <strain evidence="6 7">DSM 18401</strain>
    </source>
</reference>
<dbReference type="PANTHER" id="PTHR34298">
    <property type="entry name" value="SEGREGATION AND CONDENSATION PROTEIN B"/>
    <property type="match status" value="1"/>
</dbReference>
<evidence type="ECO:0000256" key="2">
    <source>
        <dbReference type="ARBA" id="ARBA00022618"/>
    </source>
</evidence>
<keyword evidence="3" id="KW-0159">Chromosome partition</keyword>
<name>A0A4R2C0I9_SHIGR</name>
<comment type="caution">
    <text evidence="6">The sequence shown here is derived from an EMBL/GenBank/DDBJ whole genome shotgun (WGS) entry which is preliminary data.</text>
</comment>
<protein>
    <submittedName>
        <fullName evidence="6">Chromosome segregation and condensation protein ScpB</fullName>
    </submittedName>
</protein>
<sequence>MTMGKPDEPGKTRTSRKKDASERLLDRELVNLPPELRWREWMLRVEAVIFAAAEPVSRETLARVVGKDCSIDLLIDDLREELKGRPYDIVSVAGGWQHLTRPAYASAIRASQASTGGGPPALSDFEAMVLVAIAYFQPITRGDLSKIFGKEVSRDTIASLRNANFLASGPRSPTPGAPYTYVTTKHFLIAFGMETLRDLPDIEALEDAGLLSRTAAAPDREFPDADDVEP</sequence>
<evidence type="ECO:0000256" key="5">
    <source>
        <dbReference type="SAM" id="MobiDB-lite"/>
    </source>
</evidence>
<dbReference type="EMBL" id="SLVX01000050">
    <property type="protein sequence ID" value="TCN32079.1"/>
    <property type="molecule type" value="Genomic_DNA"/>
</dbReference>
<dbReference type="GO" id="GO:0051301">
    <property type="term" value="P:cell division"/>
    <property type="evidence" value="ECO:0007669"/>
    <property type="project" value="UniProtKB-KW"/>
</dbReference>
<gene>
    <name evidence="6" type="ORF">EV665_1502</name>
</gene>
<dbReference type="SUPFAM" id="SSF46785">
    <property type="entry name" value="Winged helix' DNA-binding domain"/>
    <property type="match status" value="2"/>
</dbReference>
<dbReference type="AlphaFoldDB" id="A0A4R2C0I9"/>
<dbReference type="Pfam" id="PF04079">
    <property type="entry name" value="SMC_ScpB"/>
    <property type="match status" value="1"/>
</dbReference>
<dbReference type="InterPro" id="IPR005234">
    <property type="entry name" value="ScpB_csome_segregation"/>
</dbReference>